<comment type="caution">
    <text evidence="2">The sequence shown here is derived from an EMBL/GenBank/DDBJ whole genome shotgun (WGS) entry which is preliminary data.</text>
</comment>
<keyword evidence="1" id="KW-0175">Coiled coil</keyword>
<gene>
    <name evidence="2" type="ORF">SCARUB_04134</name>
</gene>
<feature type="coiled-coil region" evidence="1">
    <location>
        <begin position="128"/>
        <end position="155"/>
    </location>
</feature>
<protein>
    <submittedName>
        <fullName evidence="2">Uncharacterized protein</fullName>
    </submittedName>
</protein>
<evidence type="ECO:0000313" key="3">
    <source>
        <dbReference type="Proteomes" id="UP000094056"/>
    </source>
</evidence>
<evidence type="ECO:0000313" key="2">
    <source>
        <dbReference type="EMBL" id="ODS30756.1"/>
    </source>
</evidence>
<name>A0A1E3X518_9BACT</name>
<accession>A0A1E3X518</accession>
<dbReference type="Gene3D" id="2.60.40.1120">
    <property type="entry name" value="Carboxypeptidase-like, regulatory domain"/>
    <property type="match status" value="1"/>
</dbReference>
<evidence type="ECO:0000256" key="1">
    <source>
        <dbReference type="SAM" id="Coils"/>
    </source>
</evidence>
<organism evidence="2 3">
    <name type="scientific">Candidatus Scalindua rubra</name>
    <dbReference type="NCBI Taxonomy" id="1872076"/>
    <lineage>
        <taxon>Bacteria</taxon>
        <taxon>Pseudomonadati</taxon>
        <taxon>Planctomycetota</taxon>
        <taxon>Candidatus Brocadiia</taxon>
        <taxon>Candidatus Brocadiales</taxon>
        <taxon>Candidatus Scalinduaceae</taxon>
        <taxon>Candidatus Scalindua</taxon>
    </lineage>
</organism>
<dbReference type="AlphaFoldDB" id="A0A1E3X518"/>
<reference evidence="2 3" key="1">
    <citation type="submission" date="2016-07" db="EMBL/GenBank/DDBJ databases">
        <title>Draft genome of Scalindua rubra, obtained from a brine-seawater interface in the Red Sea, sheds light on salt adaptation in anammox bacteria.</title>
        <authorList>
            <person name="Speth D.R."/>
            <person name="Lagkouvardos I."/>
            <person name="Wang Y."/>
            <person name="Qian P.-Y."/>
            <person name="Dutilh B.E."/>
            <person name="Jetten M.S."/>
        </authorList>
    </citation>
    <scope>NUCLEOTIDE SEQUENCE [LARGE SCALE GENOMIC DNA]</scope>
    <source>
        <strain evidence="2">BSI-1</strain>
    </source>
</reference>
<proteinExistence type="predicted"/>
<dbReference type="Proteomes" id="UP000094056">
    <property type="component" value="Unassembled WGS sequence"/>
</dbReference>
<dbReference type="Pfam" id="PF13620">
    <property type="entry name" value="CarboxypepD_reg"/>
    <property type="match status" value="1"/>
</dbReference>
<dbReference type="EMBL" id="MAYW01000180">
    <property type="protein sequence ID" value="ODS30756.1"/>
    <property type="molecule type" value="Genomic_DNA"/>
</dbReference>
<sequence length="357" mass="38734">MIKMPKFLTIVLVIFCVGVLTSYVDNAHGAKGEVHKGKVKKVELGDKPKTGKITIATEAGDMTFNVTDKTVIKIIDIDKTSTKADIGSILSEEKDGADKADTAEIKTKDGTTAKKIVATTKRRMTFTREEVKKKAEEISRNNAEAAEKAKLAVENPGTIKGKVKVFTRTSGDTIIYIVKVGDNNFTPSKKEHVPEIKAGSAGTKADGSPREYPVMDQLNILFTPHVLPILKGSTVDFPNSDTVRHNVFSPDKTPGSDVKINLGTYPTGTIKVVNVSGSGEMDLLCNVHSEMSGFIVSLDNPYFTLTDRKGNFTIGNVPPGTYTLKTWHESFASVSQEVNVASGKVTDVTLPKMKKKR</sequence>
<dbReference type="SUPFAM" id="SSF117074">
    <property type="entry name" value="Hypothetical protein PA1324"/>
    <property type="match status" value="1"/>
</dbReference>